<keyword evidence="7" id="KW-0732">Signal</keyword>
<dbReference type="SUPFAM" id="SSF50156">
    <property type="entry name" value="PDZ domain-like"/>
    <property type="match status" value="1"/>
</dbReference>
<feature type="signal peptide" evidence="7">
    <location>
        <begin position="1"/>
        <end position="20"/>
    </location>
</feature>
<dbReference type="Pfam" id="PF17804">
    <property type="entry name" value="TSP_NTD"/>
    <property type="match status" value="1"/>
</dbReference>
<proteinExistence type="inferred from homology"/>
<dbReference type="Pfam" id="PF03572">
    <property type="entry name" value="Peptidase_S41"/>
    <property type="match status" value="1"/>
</dbReference>
<dbReference type="Gene3D" id="2.30.42.10">
    <property type="match status" value="1"/>
</dbReference>
<dbReference type="CDD" id="cd06782">
    <property type="entry name" value="cpPDZ_CPP-like"/>
    <property type="match status" value="1"/>
</dbReference>
<sequence length="709" mass="80128" precursor="true">MIKRLLFLCWCALAALTATAEDRSGDTPFDSRPIAKQLARRLPKMHLLDQPLNDEIATNALTIFLDSLDYNHSYFMRSDVESFRAEADRLDDRLKKGDTSFAREVFSVFMSRVSNRVDHVTALLNEGFRLDREEIYDWKRDRAPWPEDREAWDELWRKRVKNEYVARRVSLELDREATNRTDAAGSGPPGSGEGDTGSADRDLEEQLESPEAFIRDSYQQYLTVLRDYDEEWLVERYLNAFARAYDPHSNYMSPSTVEDFNISMRLSLVGIGAVLRSEDGAAKIVRIIPGGPADRDGRLQPGDKIIAVGQGDEQPQSVLHWPLNKTVQLIRGEKDTTVVLRVIPAARARGGRTETIALVRDKVKLEEQAAKGEVREVDLRGGTYRVGLATLPDFYLDMEAARENPEKARRSSRDMRRILNDLIEKGAEGLVLDLRSNGGGSLQEAIHITGQFINAGPVVQIRERRWGVQVLSDTDTGRLYSGPLVVLVNRLSASASEILAGALQDYGRAIIVGDRRTHGKGTVQTIVPLDQNRDELGKIKVTTASFFRINGSSTQVRGVESDIVLPSVLQYMDIGENELPHALGWSRIGHAFYRPTRYWRDMLPELLRNSETRQEDNPSFRTYLDQLDESRAMLEEGTVSLNLEARLERAREERDIDDLRAEAVQSPLEEEEGEEKDDPVLDETLNIMADMIRMDRDNVARSGDREPGA</sequence>
<keyword evidence="3 5" id="KW-0378">Hydrolase</keyword>
<evidence type="ECO:0000256" key="6">
    <source>
        <dbReference type="SAM" id="MobiDB-lite"/>
    </source>
</evidence>
<evidence type="ECO:0000256" key="2">
    <source>
        <dbReference type="ARBA" id="ARBA00022670"/>
    </source>
</evidence>
<dbReference type="InterPro" id="IPR001478">
    <property type="entry name" value="PDZ"/>
</dbReference>
<dbReference type="CDD" id="cd07560">
    <property type="entry name" value="Peptidase_S41_CPP"/>
    <property type="match status" value="1"/>
</dbReference>
<dbReference type="InterPro" id="IPR020992">
    <property type="entry name" value="Tail_Prtase_C"/>
</dbReference>
<dbReference type="SMART" id="SM00228">
    <property type="entry name" value="PDZ"/>
    <property type="match status" value="1"/>
</dbReference>
<dbReference type="PROSITE" id="PS50106">
    <property type="entry name" value="PDZ"/>
    <property type="match status" value="1"/>
</dbReference>
<dbReference type="SMART" id="SM00245">
    <property type="entry name" value="TSPc"/>
    <property type="match status" value="1"/>
</dbReference>
<accession>A0A0G3EC81</accession>
<comment type="similarity">
    <text evidence="1 5">Belongs to the peptidase S41A family.</text>
</comment>
<dbReference type="AlphaFoldDB" id="A0A0G3EC81"/>
<dbReference type="GO" id="GO:0007165">
    <property type="term" value="P:signal transduction"/>
    <property type="evidence" value="ECO:0007669"/>
    <property type="project" value="TreeGrafter"/>
</dbReference>
<reference evidence="10" key="1">
    <citation type="submission" date="2015-02" db="EMBL/GenBank/DDBJ databases">
        <title>Description and complete genome sequence of the first cultured representative of the subdivision 5 of the Verrucomicrobia phylum.</title>
        <authorList>
            <person name="Spring S."/>
            <person name="Bunk B."/>
            <person name="Sproer C."/>
            <person name="Klenk H.-P."/>
        </authorList>
    </citation>
    <scope>NUCLEOTIDE SEQUENCE [LARGE SCALE GENOMIC DNA]</scope>
    <source>
        <strain evidence="10">L21-Fru-AB</strain>
    </source>
</reference>
<dbReference type="InterPro" id="IPR005151">
    <property type="entry name" value="Tail-specific_protease"/>
</dbReference>
<dbReference type="OrthoDB" id="9812068at2"/>
<evidence type="ECO:0000259" key="8">
    <source>
        <dbReference type="PROSITE" id="PS50106"/>
    </source>
</evidence>
<name>A0A0G3EC81_9BACT</name>
<dbReference type="NCBIfam" id="TIGR00225">
    <property type="entry name" value="prc"/>
    <property type="match status" value="1"/>
</dbReference>
<organism evidence="9 10">
    <name type="scientific">Kiritimatiella glycovorans</name>
    <dbReference type="NCBI Taxonomy" id="1307763"/>
    <lineage>
        <taxon>Bacteria</taxon>
        <taxon>Pseudomonadati</taxon>
        <taxon>Kiritimatiellota</taxon>
        <taxon>Kiritimatiellia</taxon>
        <taxon>Kiritimatiellales</taxon>
        <taxon>Kiritimatiellaceae</taxon>
        <taxon>Kiritimatiella</taxon>
    </lineage>
</organism>
<feature type="region of interest" description="Disordered" evidence="6">
    <location>
        <begin position="176"/>
        <end position="206"/>
    </location>
</feature>
<dbReference type="InterPro" id="IPR040573">
    <property type="entry name" value="TSP_N"/>
</dbReference>
<dbReference type="GO" id="GO:0004252">
    <property type="term" value="F:serine-type endopeptidase activity"/>
    <property type="evidence" value="ECO:0007669"/>
    <property type="project" value="UniProtKB-EC"/>
</dbReference>
<feature type="compositionally biased region" description="Acidic residues" evidence="6">
    <location>
        <begin position="668"/>
        <end position="681"/>
    </location>
</feature>
<dbReference type="Pfam" id="PF00595">
    <property type="entry name" value="PDZ"/>
    <property type="match status" value="1"/>
</dbReference>
<dbReference type="GO" id="GO:0030288">
    <property type="term" value="C:outer membrane-bounded periplasmic space"/>
    <property type="evidence" value="ECO:0007669"/>
    <property type="project" value="TreeGrafter"/>
</dbReference>
<dbReference type="EMBL" id="CP010904">
    <property type="protein sequence ID" value="AKJ64116.1"/>
    <property type="molecule type" value="Genomic_DNA"/>
</dbReference>
<dbReference type="Pfam" id="PF11818">
    <property type="entry name" value="DUF3340"/>
    <property type="match status" value="1"/>
</dbReference>
<evidence type="ECO:0000256" key="3">
    <source>
        <dbReference type="ARBA" id="ARBA00022801"/>
    </source>
</evidence>
<dbReference type="Gene3D" id="3.90.226.10">
    <property type="entry name" value="2-enoyl-CoA Hydratase, Chain A, domain 1"/>
    <property type="match status" value="1"/>
</dbReference>
<reference evidence="9 10" key="2">
    <citation type="journal article" date="2016" name="ISME J.">
        <title>Characterization of the first cultured representative of Verrucomicrobia subdivision 5 indicates the proposal of a novel phylum.</title>
        <authorList>
            <person name="Spring S."/>
            <person name="Bunk B."/>
            <person name="Sproer C."/>
            <person name="Schumann P."/>
            <person name="Rohde M."/>
            <person name="Tindall B.J."/>
            <person name="Klenk H.P."/>
        </authorList>
    </citation>
    <scope>NUCLEOTIDE SEQUENCE [LARGE SCALE GENOMIC DNA]</scope>
    <source>
        <strain evidence="9 10">L21-Fru-AB</strain>
    </source>
</reference>
<dbReference type="PANTHER" id="PTHR32060">
    <property type="entry name" value="TAIL-SPECIFIC PROTEASE"/>
    <property type="match status" value="1"/>
</dbReference>
<dbReference type="PANTHER" id="PTHR32060:SF22">
    <property type="entry name" value="CARBOXYL-TERMINAL-PROCESSING PEPTIDASE 3, CHLOROPLASTIC"/>
    <property type="match status" value="1"/>
</dbReference>
<dbReference type="STRING" id="1307763.L21SP4_00853"/>
<dbReference type="FunFam" id="3.90.226.10:FF:000090">
    <property type="entry name" value="Tail-specific protease"/>
    <property type="match status" value="1"/>
</dbReference>
<keyword evidence="2 5" id="KW-0645">Protease</keyword>
<dbReference type="SUPFAM" id="SSF52096">
    <property type="entry name" value="ClpP/crotonase"/>
    <property type="match status" value="1"/>
</dbReference>
<keyword evidence="4 5" id="KW-0720">Serine protease</keyword>
<gene>
    <name evidence="9" type="primary">prc</name>
    <name evidence="9" type="ORF">L21SP4_00853</name>
</gene>
<dbReference type="KEGG" id="vbl:L21SP4_00853"/>
<dbReference type="GO" id="GO:0006508">
    <property type="term" value="P:proteolysis"/>
    <property type="evidence" value="ECO:0007669"/>
    <property type="project" value="UniProtKB-KW"/>
</dbReference>
<evidence type="ECO:0000256" key="1">
    <source>
        <dbReference type="ARBA" id="ARBA00009179"/>
    </source>
</evidence>
<feature type="region of interest" description="Disordered" evidence="6">
    <location>
        <begin position="663"/>
        <end position="682"/>
    </location>
</feature>
<evidence type="ECO:0000256" key="5">
    <source>
        <dbReference type="RuleBase" id="RU004404"/>
    </source>
</evidence>
<feature type="domain" description="PDZ" evidence="8">
    <location>
        <begin position="261"/>
        <end position="331"/>
    </location>
</feature>
<evidence type="ECO:0000256" key="4">
    <source>
        <dbReference type="ARBA" id="ARBA00022825"/>
    </source>
</evidence>
<feature type="chain" id="PRO_5005184168" evidence="7">
    <location>
        <begin position="21"/>
        <end position="709"/>
    </location>
</feature>
<dbReference type="Proteomes" id="UP000035268">
    <property type="component" value="Chromosome"/>
</dbReference>
<evidence type="ECO:0000256" key="7">
    <source>
        <dbReference type="SAM" id="SignalP"/>
    </source>
</evidence>
<dbReference type="InterPro" id="IPR004447">
    <property type="entry name" value="Peptidase_S41A"/>
</dbReference>
<dbReference type="InterPro" id="IPR029045">
    <property type="entry name" value="ClpP/crotonase-like_dom_sf"/>
</dbReference>
<evidence type="ECO:0000313" key="10">
    <source>
        <dbReference type="Proteomes" id="UP000035268"/>
    </source>
</evidence>
<keyword evidence="10" id="KW-1185">Reference proteome</keyword>
<protein>
    <submittedName>
        <fullName evidence="9">Tail-specific protease</fullName>
        <ecNumber evidence="9">3.4.21.102</ecNumber>
    </submittedName>
</protein>
<dbReference type="RefSeq" id="WP_144413746.1">
    <property type="nucleotide sequence ID" value="NZ_CP010904.1"/>
</dbReference>
<dbReference type="EC" id="3.4.21.102" evidence="9"/>
<evidence type="ECO:0000313" key="9">
    <source>
        <dbReference type="EMBL" id="AKJ64116.1"/>
    </source>
</evidence>
<dbReference type="InterPro" id="IPR036034">
    <property type="entry name" value="PDZ_sf"/>
</dbReference>